<sequence>MNASRPTAAQLFMQRPPATAGAPWDADVGRELSNGYLVCSWRRPFFSPLPEGFTFRYLPHAGNLTSVAVLLRQSGGVGDDPERLCLIVACAVVENLRPELAEEGWKKRVCVGDSFIRQYEVPPDARSISCILLNIINYPCPISKAQVCLNATLVRLLSSSSSPTFPTISMPEPRPNQWPPPLDDTDPQSDVSRLQQEKDAKKINDEIDRLIEQERQELKKRRPQAKLLLLGQAEAGKSTLLKNFQLQFAPKAFHADADAWRAVIHLNLVRAVNLILELLTTPPVSYTGGVNRSVSSLSNYHGRQPTSDPLRHLRMRLSPLRQVELLLQKRLCSDTPTGLCSPNIDIYQSATVRPPDVTVRAKSGWKALAKLQRPTSSTSQHDELHDARQIIEACKDDIVALWQHEVVHMGLKERDVALEDHCTFFLDNAGRVAAGKYIPTSEDILRARLQTVGVEEHRLIMETDPGQEWIFYDVEGCRGQRAAWAPYFDDVNAVIFLCPMANFDRVLPEDPTVNSLLDSFQIWKTICESKLLADATFILLLNKMDLLEAKLQAGIQFSEYVSLYKDQPNDAEYIASYFKRKFSAVHKYSSPKQRPLHIHTTCAILAIRLSSSLEHICTSQLELQAFLEPIPSVLSLFLLDTLSIFSATNRYPSTFVFDVNGLKVSDRSGSMIAWCNPQVRDVEYKTNIELSLHHSGPGDTR</sequence>
<comment type="caution">
    <text evidence="1">The sequence shown here is derived from an EMBL/GenBank/DDBJ whole genome shotgun (WGS) entry which is preliminary data.</text>
</comment>
<dbReference type="Proteomes" id="UP001148662">
    <property type="component" value="Unassembled WGS sequence"/>
</dbReference>
<organism evidence="1 2">
    <name type="scientific">Phlebia brevispora</name>
    <dbReference type="NCBI Taxonomy" id="194682"/>
    <lineage>
        <taxon>Eukaryota</taxon>
        <taxon>Fungi</taxon>
        <taxon>Dikarya</taxon>
        <taxon>Basidiomycota</taxon>
        <taxon>Agaricomycotina</taxon>
        <taxon>Agaricomycetes</taxon>
        <taxon>Polyporales</taxon>
        <taxon>Meruliaceae</taxon>
        <taxon>Phlebia</taxon>
    </lineage>
</organism>
<keyword evidence="2" id="KW-1185">Reference proteome</keyword>
<accession>A0ACC1T2E2</accession>
<protein>
    <submittedName>
        <fullName evidence="1">Uncharacterized protein</fullName>
    </submittedName>
</protein>
<gene>
    <name evidence="1" type="ORF">NM688_g4660</name>
</gene>
<name>A0ACC1T2E2_9APHY</name>
<evidence type="ECO:0000313" key="2">
    <source>
        <dbReference type="Proteomes" id="UP001148662"/>
    </source>
</evidence>
<dbReference type="EMBL" id="JANHOG010000791">
    <property type="protein sequence ID" value="KAJ3551512.1"/>
    <property type="molecule type" value="Genomic_DNA"/>
</dbReference>
<evidence type="ECO:0000313" key="1">
    <source>
        <dbReference type="EMBL" id="KAJ3551512.1"/>
    </source>
</evidence>
<reference evidence="1" key="1">
    <citation type="submission" date="2022-07" db="EMBL/GenBank/DDBJ databases">
        <title>Genome Sequence of Phlebia brevispora.</title>
        <authorList>
            <person name="Buettner E."/>
        </authorList>
    </citation>
    <scope>NUCLEOTIDE SEQUENCE</scope>
    <source>
        <strain evidence="1">MPL23</strain>
    </source>
</reference>
<proteinExistence type="predicted"/>